<gene>
    <name evidence="1" type="ORF">C6Y53_10535</name>
</gene>
<accession>A0A2S0MQD0</accession>
<protein>
    <submittedName>
        <fullName evidence="1">Ferredoxin</fullName>
    </submittedName>
</protein>
<dbReference type="RefSeq" id="WP_106472415.1">
    <property type="nucleotide sequence ID" value="NZ_CP027665.1"/>
</dbReference>
<keyword evidence="2" id="KW-1185">Reference proteome</keyword>
<reference evidence="2" key="1">
    <citation type="submission" date="2018-03" db="EMBL/GenBank/DDBJ databases">
        <title>Genomic analysis of the strain SH-1 isolated from shrimp intestine.</title>
        <authorList>
            <person name="Kim Y.-S."/>
            <person name="Kim S.-E."/>
            <person name="Kim K.-H."/>
        </authorList>
    </citation>
    <scope>NUCLEOTIDE SEQUENCE [LARGE SCALE GENOMIC DNA]</scope>
    <source>
        <strain evidence="2">SH-1</strain>
    </source>
</reference>
<organism evidence="1 2">
    <name type="scientific">Pukyongiella litopenaei</name>
    <dbReference type="NCBI Taxonomy" id="2605946"/>
    <lineage>
        <taxon>Bacteria</taxon>
        <taxon>Pseudomonadati</taxon>
        <taxon>Pseudomonadota</taxon>
        <taxon>Alphaproteobacteria</taxon>
        <taxon>Rhodobacterales</taxon>
        <taxon>Paracoccaceae</taxon>
        <taxon>Pukyongiella</taxon>
    </lineage>
</organism>
<dbReference type="EMBL" id="CP027665">
    <property type="protein sequence ID" value="AVO38100.1"/>
    <property type="molecule type" value="Genomic_DNA"/>
</dbReference>
<dbReference type="AlphaFoldDB" id="A0A2S0MQD0"/>
<evidence type="ECO:0000313" key="2">
    <source>
        <dbReference type="Proteomes" id="UP000237655"/>
    </source>
</evidence>
<name>A0A2S0MQD0_9RHOB</name>
<sequence>MNLPRGHRFGIERRIAEDAAPHGLIVMGALHPGRAQAKGPDSGTLVLLGAGPGFWPVYAASQEAADGAPDPVDRWSVRVIGALARDHAARALFPFGGPPYQPFIDWALKSGRAFPSPVGMLVHDTVGLMISYRGALHFETEWPIGAAAAPSPCETCADRPCTTGCPVGALSGHAPYDLALCHDFLDTGAGQDCLTHGCAARRACPVSAGAGRGQAQSAHHMKAFHDPWHEP</sequence>
<proteinExistence type="predicted"/>
<dbReference type="KEGG" id="thas:C6Y53_10535"/>
<evidence type="ECO:0000313" key="1">
    <source>
        <dbReference type="EMBL" id="AVO38100.1"/>
    </source>
</evidence>
<dbReference type="Proteomes" id="UP000237655">
    <property type="component" value="Chromosome"/>
</dbReference>